<sequence length="95" mass="11227">MILILILTFSKYWVRDLAVQRHQNLLPQIPHTTPHRFSLLPRTSPHRSHNYSYWRSIWCNVFFLSVGKAIGWLSSDSLWSCRNCNFKSDGFFSPT</sequence>
<gene>
    <name evidence="1" type="ORF">DEO72_LG6g1063</name>
</gene>
<proteinExistence type="predicted"/>
<protein>
    <submittedName>
        <fullName evidence="1">Uncharacterized protein</fullName>
    </submittedName>
</protein>
<dbReference type="AlphaFoldDB" id="A0A4D6M7H4"/>
<dbReference type="EMBL" id="CP039350">
    <property type="protein sequence ID" value="QCD96361.1"/>
    <property type="molecule type" value="Genomic_DNA"/>
</dbReference>
<keyword evidence="2" id="KW-1185">Reference proteome</keyword>
<evidence type="ECO:0000313" key="1">
    <source>
        <dbReference type="EMBL" id="QCD96361.1"/>
    </source>
</evidence>
<name>A0A4D6M7H4_VIGUN</name>
<dbReference type="Proteomes" id="UP000501690">
    <property type="component" value="Linkage Group LG6"/>
</dbReference>
<accession>A0A4D6M7H4</accession>
<organism evidence="1 2">
    <name type="scientific">Vigna unguiculata</name>
    <name type="common">Cowpea</name>
    <dbReference type="NCBI Taxonomy" id="3917"/>
    <lineage>
        <taxon>Eukaryota</taxon>
        <taxon>Viridiplantae</taxon>
        <taxon>Streptophyta</taxon>
        <taxon>Embryophyta</taxon>
        <taxon>Tracheophyta</taxon>
        <taxon>Spermatophyta</taxon>
        <taxon>Magnoliopsida</taxon>
        <taxon>eudicotyledons</taxon>
        <taxon>Gunneridae</taxon>
        <taxon>Pentapetalae</taxon>
        <taxon>rosids</taxon>
        <taxon>fabids</taxon>
        <taxon>Fabales</taxon>
        <taxon>Fabaceae</taxon>
        <taxon>Papilionoideae</taxon>
        <taxon>50 kb inversion clade</taxon>
        <taxon>NPAAA clade</taxon>
        <taxon>indigoferoid/millettioid clade</taxon>
        <taxon>Phaseoleae</taxon>
        <taxon>Vigna</taxon>
    </lineage>
</organism>
<reference evidence="1 2" key="1">
    <citation type="submission" date="2019-04" db="EMBL/GenBank/DDBJ databases">
        <title>An improved genome assembly and genetic linkage map for asparagus bean, Vigna unguiculata ssp. sesquipedialis.</title>
        <authorList>
            <person name="Xia Q."/>
            <person name="Zhang R."/>
            <person name="Dong Y."/>
        </authorList>
    </citation>
    <scope>NUCLEOTIDE SEQUENCE [LARGE SCALE GENOMIC DNA]</scope>
    <source>
        <tissue evidence="1">Leaf</tissue>
    </source>
</reference>
<evidence type="ECO:0000313" key="2">
    <source>
        <dbReference type="Proteomes" id="UP000501690"/>
    </source>
</evidence>